<proteinExistence type="predicted"/>
<dbReference type="RefSeq" id="WP_181863342.1">
    <property type="nucleotide sequence ID" value="NZ_JACEQY010000005.1"/>
</dbReference>
<evidence type="ECO:0000256" key="1">
    <source>
        <dbReference type="SAM" id="MobiDB-lite"/>
    </source>
</evidence>
<keyword evidence="2" id="KW-0472">Membrane</keyword>
<feature type="transmembrane region" description="Helical" evidence="2">
    <location>
        <begin position="249"/>
        <end position="266"/>
    </location>
</feature>
<evidence type="ECO:0000259" key="3">
    <source>
        <dbReference type="Pfam" id="PF01757"/>
    </source>
</evidence>
<feature type="domain" description="Acyltransferase 3" evidence="3">
    <location>
        <begin position="41"/>
        <end position="367"/>
    </location>
</feature>
<dbReference type="GO" id="GO:0016747">
    <property type="term" value="F:acyltransferase activity, transferring groups other than amino-acyl groups"/>
    <property type="evidence" value="ECO:0007669"/>
    <property type="project" value="InterPro"/>
</dbReference>
<feature type="transmembrane region" description="Helical" evidence="2">
    <location>
        <begin position="83"/>
        <end position="105"/>
    </location>
</feature>
<sequence length="387" mass="42257">MTETVVSTSKPQPVATGLARPGGATTAVPPRRKSAGGRLRALDGLRLVAALMVAAYHYGGRDGEISEAWGSSTRTQFPTAHTWFAYGSLGVQIFFVISGFVICMSGWGRPLRSFFASRASRLLPSYWAAVVLVTAVFALPPVAYEAVSPSDALLNLTMLQYPLGVDRVLGVCWTLWAEIRFYALFALCVVLPGATRERILLFCAVWTMAAAIADAANEPWLNIVLMPDYAPFFIGGIGLYLVHRDRRDATAWGVVAVSWLIGQHYAVTRLWQAPTDPDFFSYRSSLAIILVVTLGFAAVAAIALGALNWANWRWLTVAGALTYPFYLVHEHLGWVAVAALHRGLGLPSYATLGLTLAAMLLLAWLLNRYVEGWLTPLLRSRLATRGR</sequence>
<keyword evidence="4" id="KW-0012">Acyltransferase</keyword>
<dbReference type="AlphaFoldDB" id="A0A7W2HEX7"/>
<feature type="transmembrane region" description="Helical" evidence="2">
    <location>
        <begin position="314"/>
        <end position="340"/>
    </location>
</feature>
<dbReference type="GO" id="GO:0016020">
    <property type="term" value="C:membrane"/>
    <property type="evidence" value="ECO:0007669"/>
    <property type="project" value="TreeGrafter"/>
</dbReference>
<keyword evidence="2" id="KW-1133">Transmembrane helix</keyword>
<dbReference type="PANTHER" id="PTHR23028:SF53">
    <property type="entry name" value="ACYL_TRANSF_3 DOMAIN-CONTAINING PROTEIN"/>
    <property type="match status" value="1"/>
</dbReference>
<feature type="transmembrane region" description="Helical" evidence="2">
    <location>
        <begin position="286"/>
        <end position="307"/>
    </location>
</feature>
<feature type="compositionally biased region" description="Polar residues" evidence="1">
    <location>
        <begin position="1"/>
        <end position="11"/>
    </location>
</feature>
<keyword evidence="4" id="KW-0808">Transferase</keyword>
<feature type="transmembrane region" description="Helical" evidence="2">
    <location>
        <begin position="223"/>
        <end position="242"/>
    </location>
</feature>
<keyword evidence="2" id="KW-0812">Transmembrane</keyword>
<name>A0A7W2HEX7_9ACTN</name>
<feature type="transmembrane region" description="Helical" evidence="2">
    <location>
        <begin position="199"/>
        <end position="217"/>
    </location>
</feature>
<dbReference type="Proteomes" id="UP000586976">
    <property type="component" value="Unassembled WGS sequence"/>
</dbReference>
<evidence type="ECO:0000313" key="4">
    <source>
        <dbReference type="EMBL" id="MBA4861315.1"/>
    </source>
</evidence>
<evidence type="ECO:0000313" key="5">
    <source>
        <dbReference type="Proteomes" id="UP000586976"/>
    </source>
</evidence>
<feature type="transmembrane region" description="Helical" evidence="2">
    <location>
        <begin position="41"/>
        <end position="59"/>
    </location>
</feature>
<feature type="transmembrane region" description="Helical" evidence="2">
    <location>
        <begin position="346"/>
        <end position="366"/>
    </location>
</feature>
<keyword evidence="5" id="KW-1185">Reference proteome</keyword>
<gene>
    <name evidence="4" type="ORF">H1V43_07920</name>
</gene>
<protein>
    <submittedName>
        <fullName evidence="4">Acyltransferase</fullName>
    </submittedName>
</protein>
<dbReference type="InterPro" id="IPR050879">
    <property type="entry name" value="Acyltransferase_3"/>
</dbReference>
<dbReference type="Pfam" id="PF01757">
    <property type="entry name" value="Acyl_transf_3"/>
    <property type="match status" value="1"/>
</dbReference>
<evidence type="ECO:0000256" key="2">
    <source>
        <dbReference type="SAM" id="Phobius"/>
    </source>
</evidence>
<dbReference type="GO" id="GO:0009103">
    <property type="term" value="P:lipopolysaccharide biosynthetic process"/>
    <property type="evidence" value="ECO:0007669"/>
    <property type="project" value="TreeGrafter"/>
</dbReference>
<organism evidence="4 5">
    <name type="scientific">Streptomyces himalayensis subsp. aureolus</name>
    <dbReference type="NCBI Taxonomy" id="2758039"/>
    <lineage>
        <taxon>Bacteria</taxon>
        <taxon>Bacillati</taxon>
        <taxon>Actinomycetota</taxon>
        <taxon>Actinomycetes</taxon>
        <taxon>Kitasatosporales</taxon>
        <taxon>Streptomycetaceae</taxon>
        <taxon>Streptomyces</taxon>
        <taxon>Streptomyces himalayensis</taxon>
    </lineage>
</organism>
<accession>A0A7W2HEX7</accession>
<dbReference type="EMBL" id="JACEQY010000005">
    <property type="protein sequence ID" value="MBA4861315.1"/>
    <property type="molecule type" value="Genomic_DNA"/>
</dbReference>
<comment type="caution">
    <text evidence="4">The sequence shown here is derived from an EMBL/GenBank/DDBJ whole genome shotgun (WGS) entry which is preliminary data.</text>
</comment>
<dbReference type="InterPro" id="IPR002656">
    <property type="entry name" value="Acyl_transf_3_dom"/>
</dbReference>
<feature type="transmembrane region" description="Helical" evidence="2">
    <location>
        <begin position="126"/>
        <end position="147"/>
    </location>
</feature>
<reference evidence="4 5" key="1">
    <citation type="submission" date="2020-07" db="EMBL/GenBank/DDBJ databases">
        <title>Streptomyces isolated from Indian soil.</title>
        <authorList>
            <person name="Mandal S."/>
            <person name="Maiti P.K."/>
        </authorList>
    </citation>
    <scope>NUCLEOTIDE SEQUENCE [LARGE SCALE GENOMIC DNA]</scope>
    <source>
        <strain evidence="4 5">PSKA54</strain>
    </source>
</reference>
<feature type="transmembrane region" description="Helical" evidence="2">
    <location>
        <begin position="167"/>
        <end position="192"/>
    </location>
</feature>
<feature type="region of interest" description="Disordered" evidence="1">
    <location>
        <begin position="1"/>
        <end position="33"/>
    </location>
</feature>
<dbReference type="PANTHER" id="PTHR23028">
    <property type="entry name" value="ACETYLTRANSFERASE"/>
    <property type="match status" value="1"/>
</dbReference>